<name>I2C773_BACAY</name>
<evidence type="ECO:0000313" key="2">
    <source>
        <dbReference type="Proteomes" id="UP000002878"/>
    </source>
</evidence>
<gene>
    <name evidence="1" type="ORF">MUS_2569</name>
</gene>
<dbReference type="HOGENOM" id="CLU_3265087_0_0_9"/>
<evidence type="ECO:0000313" key="1">
    <source>
        <dbReference type="EMBL" id="AFJ62497.1"/>
    </source>
</evidence>
<dbReference type="EMBL" id="CP003332">
    <property type="protein sequence ID" value="AFJ62497.1"/>
    <property type="molecule type" value="Genomic_DNA"/>
</dbReference>
<reference evidence="1 2" key="1">
    <citation type="journal article" date="2012" name="J. Biotechnol.">
        <title>Genome sequence of the plant growth promoting strain Bacillus amyloliquefaciens subsp. plantarum B9601-Y2 and expression of mersacidin and other secondary metabolites.</title>
        <authorList>
            <person name="He P."/>
            <person name="Hao K."/>
            <person name="Blom J."/>
            <person name="Ruckert C."/>
            <person name="Vater J."/>
            <person name="Mao Z."/>
            <person name="Wu Y."/>
            <person name="Hou M."/>
            <person name="He P."/>
            <person name="He Y."/>
            <person name="Borriss R."/>
        </authorList>
    </citation>
    <scope>NUCLEOTIDE SEQUENCE [LARGE SCALE GENOMIC DNA]</scope>
    <source>
        <strain evidence="1">Y2</strain>
    </source>
</reference>
<protein>
    <submittedName>
        <fullName evidence="1">Uncharacterized protein</fullName>
    </submittedName>
</protein>
<dbReference type="Proteomes" id="UP000002878">
    <property type="component" value="Chromosome"/>
</dbReference>
<proteinExistence type="predicted"/>
<accession>I2C773</accession>
<dbReference type="KEGG" id="bqy:MUS_2569"/>
<sequence>MNAHVLVVGLYKFMRMSMTYEYQLHHFHIKKLFQKEEFLSD</sequence>
<dbReference type="PATRIC" id="fig|1126211.3.peg.2448"/>
<dbReference type="AlphaFoldDB" id="I2C773"/>
<organism evidence="1 2">
    <name type="scientific">Bacillus amyloliquefaciens (strain Y2)</name>
    <name type="common">Bacillus amyloliquefaciens subsp. plantarum (strain B9601-Y2)</name>
    <dbReference type="NCBI Taxonomy" id="1155777"/>
    <lineage>
        <taxon>Bacteria</taxon>
        <taxon>Bacillati</taxon>
        <taxon>Bacillota</taxon>
        <taxon>Bacilli</taxon>
        <taxon>Bacillales</taxon>
        <taxon>Bacillaceae</taxon>
        <taxon>Bacillus</taxon>
        <taxon>Bacillus amyloliquefaciens group</taxon>
    </lineage>
</organism>